<feature type="active site" description="Proton acceptor" evidence="11 12">
    <location>
        <position position="156"/>
    </location>
</feature>
<dbReference type="InterPro" id="IPR002877">
    <property type="entry name" value="RNA_MeTrfase_FtsJ_dom"/>
</dbReference>
<dbReference type="KEGG" id="dli:dnl_41750"/>
<comment type="similarity">
    <text evidence="11">Belongs to the class I-like SAM-binding methyltransferase superfamily. RNA methyltransferase RlmE family.</text>
</comment>
<gene>
    <name evidence="11 14" type="primary">rlmE</name>
    <name evidence="11" type="synonym">ftsJ</name>
    <name evidence="11" type="synonym">rrmJ</name>
    <name evidence="14" type="ORF">dnl_41750</name>
</gene>
<dbReference type="Pfam" id="PF01728">
    <property type="entry name" value="FtsJ"/>
    <property type="match status" value="1"/>
</dbReference>
<comment type="catalytic activity">
    <reaction evidence="10 11">
        <text>uridine(2552) in 23S rRNA + S-adenosyl-L-methionine = 2'-O-methyluridine(2552) in 23S rRNA + S-adenosyl-L-homocysteine + H(+)</text>
        <dbReference type="Rhea" id="RHEA:42720"/>
        <dbReference type="Rhea" id="RHEA-COMP:10202"/>
        <dbReference type="Rhea" id="RHEA-COMP:10203"/>
        <dbReference type="ChEBI" id="CHEBI:15378"/>
        <dbReference type="ChEBI" id="CHEBI:57856"/>
        <dbReference type="ChEBI" id="CHEBI:59789"/>
        <dbReference type="ChEBI" id="CHEBI:65315"/>
        <dbReference type="ChEBI" id="CHEBI:74478"/>
        <dbReference type="EC" id="2.1.1.166"/>
    </reaction>
</comment>
<evidence type="ECO:0000256" key="7">
    <source>
        <dbReference type="ARBA" id="ARBA00041129"/>
    </source>
</evidence>
<dbReference type="RefSeq" id="WP_207687811.1">
    <property type="nucleotide sequence ID" value="NZ_CP061799.1"/>
</dbReference>
<evidence type="ECO:0000256" key="6">
    <source>
        <dbReference type="ARBA" id="ARBA00038861"/>
    </source>
</evidence>
<dbReference type="EMBL" id="CP061799">
    <property type="protein sequence ID" value="QTA81824.1"/>
    <property type="molecule type" value="Genomic_DNA"/>
</dbReference>
<evidence type="ECO:0000256" key="2">
    <source>
        <dbReference type="ARBA" id="ARBA00022603"/>
    </source>
</evidence>
<dbReference type="InterPro" id="IPR015507">
    <property type="entry name" value="rRNA-MeTfrase_E"/>
</dbReference>
<evidence type="ECO:0000256" key="5">
    <source>
        <dbReference type="ARBA" id="ARBA00037569"/>
    </source>
</evidence>
<feature type="binding site" evidence="11">
    <location>
        <position position="94"/>
    </location>
    <ligand>
        <name>S-adenosyl-L-methionine</name>
        <dbReference type="ChEBI" id="CHEBI:59789"/>
    </ligand>
</feature>
<protein>
    <recommendedName>
        <fullName evidence="7 11">Ribosomal RNA large subunit methyltransferase E</fullName>
        <ecNumber evidence="6 11">2.1.1.166</ecNumber>
    </recommendedName>
    <alternativeName>
        <fullName evidence="9 11">23S rRNA Um2552 methyltransferase</fullName>
    </alternativeName>
    <alternativeName>
        <fullName evidence="8 11">rRNA (uridine-2'-O-)-methyltransferase</fullName>
    </alternativeName>
</protein>
<dbReference type="SUPFAM" id="SSF53335">
    <property type="entry name" value="S-adenosyl-L-methionine-dependent methyltransferases"/>
    <property type="match status" value="1"/>
</dbReference>
<evidence type="ECO:0000256" key="12">
    <source>
        <dbReference type="PIRSR" id="PIRSR005461-1"/>
    </source>
</evidence>
<comment type="subcellular location">
    <subcellularLocation>
        <location evidence="11">Cytoplasm</location>
    </subcellularLocation>
</comment>
<proteinExistence type="inferred from homology"/>
<dbReference type="PANTHER" id="PTHR10920">
    <property type="entry name" value="RIBOSOMAL RNA METHYLTRANSFERASE"/>
    <property type="match status" value="1"/>
</dbReference>
<evidence type="ECO:0000256" key="9">
    <source>
        <dbReference type="ARBA" id="ARBA00042745"/>
    </source>
</evidence>
<reference evidence="14" key="1">
    <citation type="journal article" date="2021" name="Microb. Physiol.">
        <title>Proteogenomic Insights into the Physiology of Marine, Sulfate-Reducing, Filamentous Desulfonema limicola and Desulfonema magnum.</title>
        <authorList>
            <person name="Schnaars V."/>
            <person name="Wohlbrand L."/>
            <person name="Scheve S."/>
            <person name="Hinrichs C."/>
            <person name="Reinhardt R."/>
            <person name="Rabus R."/>
        </authorList>
    </citation>
    <scope>NUCLEOTIDE SEQUENCE</scope>
    <source>
        <strain evidence="14">5ac10</strain>
    </source>
</reference>
<evidence type="ECO:0000256" key="10">
    <source>
        <dbReference type="ARBA" id="ARBA00048970"/>
    </source>
</evidence>
<feature type="binding site" evidence="11">
    <location>
        <position position="58"/>
    </location>
    <ligand>
        <name>S-adenosyl-L-methionine</name>
        <dbReference type="ChEBI" id="CHEBI:59789"/>
    </ligand>
</feature>
<dbReference type="Gene3D" id="3.40.50.150">
    <property type="entry name" value="Vaccinia Virus protein VP39"/>
    <property type="match status" value="1"/>
</dbReference>
<dbReference type="Proteomes" id="UP000663720">
    <property type="component" value="Chromosome"/>
</dbReference>
<dbReference type="HAMAP" id="MF_01547">
    <property type="entry name" value="RNA_methyltr_E"/>
    <property type="match status" value="1"/>
</dbReference>
<evidence type="ECO:0000256" key="4">
    <source>
        <dbReference type="ARBA" id="ARBA00022691"/>
    </source>
</evidence>
<evidence type="ECO:0000256" key="11">
    <source>
        <dbReference type="HAMAP-Rule" id="MF_01547"/>
    </source>
</evidence>
<dbReference type="InterPro" id="IPR050082">
    <property type="entry name" value="RNA_methyltr_RlmE"/>
</dbReference>
<evidence type="ECO:0000259" key="13">
    <source>
        <dbReference type="Pfam" id="PF01728"/>
    </source>
</evidence>
<feature type="binding site" evidence="11">
    <location>
        <position position="56"/>
    </location>
    <ligand>
        <name>S-adenosyl-L-methionine</name>
        <dbReference type="ChEBI" id="CHEBI:59789"/>
    </ligand>
</feature>
<keyword evidence="15" id="KW-1185">Reference proteome</keyword>
<accession>A0A975GHX7</accession>
<sequence length="200" mass="22310">MKPQNKKKNTWDDHLTRKARKDNYPARSVYKLEEIQKKTKIIKKGQNILDLGSAPGSWLLYASEVTGNKGRVVGIDLKPVTIKLPAHAQAYTGDILSMDTELLEKIGKDYNLVISDMAPDTTGNKNVDAARSYNLSEAALNIAGDLLLPGGNFICKIFQGSDFEQFLLMVKTQFSKYKIFKPQSSRKASKEIFIIGLGKK</sequence>
<dbReference type="GO" id="GO:0005737">
    <property type="term" value="C:cytoplasm"/>
    <property type="evidence" value="ECO:0007669"/>
    <property type="project" value="UniProtKB-SubCell"/>
</dbReference>
<dbReference type="PIRSF" id="PIRSF005461">
    <property type="entry name" value="23S_rRNA_mtase"/>
    <property type="match status" value="1"/>
</dbReference>
<dbReference type="GO" id="GO:0008650">
    <property type="term" value="F:rRNA (uridine-2'-O-)-methyltransferase activity"/>
    <property type="evidence" value="ECO:0007669"/>
    <property type="project" value="UniProtKB-UniRule"/>
</dbReference>
<keyword evidence="11" id="KW-0963">Cytoplasm</keyword>
<dbReference type="InterPro" id="IPR029063">
    <property type="entry name" value="SAM-dependent_MTases_sf"/>
</dbReference>
<organism evidence="14 15">
    <name type="scientific">Desulfonema limicola</name>
    <dbReference type="NCBI Taxonomy" id="45656"/>
    <lineage>
        <taxon>Bacteria</taxon>
        <taxon>Pseudomonadati</taxon>
        <taxon>Thermodesulfobacteriota</taxon>
        <taxon>Desulfobacteria</taxon>
        <taxon>Desulfobacterales</taxon>
        <taxon>Desulfococcaceae</taxon>
        <taxon>Desulfonema</taxon>
    </lineage>
</organism>
<keyword evidence="2 11" id="KW-0489">Methyltransferase</keyword>
<evidence type="ECO:0000256" key="3">
    <source>
        <dbReference type="ARBA" id="ARBA00022679"/>
    </source>
</evidence>
<name>A0A975GHX7_9BACT</name>
<feature type="binding site" evidence="11">
    <location>
        <position position="116"/>
    </location>
    <ligand>
        <name>S-adenosyl-L-methionine</name>
        <dbReference type="ChEBI" id="CHEBI:59789"/>
    </ligand>
</feature>
<evidence type="ECO:0000313" key="14">
    <source>
        <dbReference type="EMBL" id="QTA81824.1"/>
    </source>
</evidence>
<evidence type="ECO:0000313" key="15">
    <source>
        <dbReference type="Proteomes" id="UP000663720"/>
    </source>
</evidence>
<dbReference type="AlphaFoldDB" id="A0A975GHX7"/>
<comment type="function">
    <text evidence="5 11">Specifically methylates the uridine in position 2552 of 23S rRNA at the 2'-O position of the ribose in the fully assembled 50S ribosomal subunit.</text>
</comment>
<keyword evidence="4 11" id="KW-0949">S-adenosyl-L-methionine</keyword>
<evidence type="ECO:0000256" key="1">
    <source>
        <dbReference type="ARBA" id="ARBA00022552"/>
    </source>
</evidence>
<evidence type="ECO:0000256" key="8">
    <source>
        <dbReference type="ARBA" id="ARBA00041995"/>
    </source>
</evidence>
<keyword evidence="1 11" id="KW-0698">rRNA processing</keyword>
<feature type="domain" description="Ribosomal RNA methyltransferase FtsJ" evidence="13">
    <location>
        <begin position="24"/>
        <end position="199"/>
    </location>
</feature>
<dbReference type="PANTHER" id="PTHR10920:SF18">
    <property type="entry name" value="RRNA METHYLTRANSFERASE 2, MITOCHONDRIAL"/>
    <property type="match status" value="1"/>
</dbReference>
<feature type="binding site" evidence="11">
    <location>
        <position position="76"/>
    </location>
    <ligand>
        <name>S-adenosyl-L-methionine</name>
        <dbReference type="ChEBI" id="CHEBI:59789"/>
    </ligand>
</feature>
<dbReference type="EC" id="2.1.1.166" evidence="6 11"/>
<keyword evidence="3 11" id="KW-0808">Transferase</keyword>